<reference evidence="2 3" key="1">
    <citation type="journal article" date="2004" name="Science">
        <title>The genome of the diatom Thalassiosira pseudonana: ecology, evolution, and metabolism.</title>
        <authorList>
            <person name="Armbrust E.V."/>
            <person name="Berges J.A."/>
            <person name="Bowler C."/>
            <person name="Green B.R."/>
            <person name="Martinez D."/>
            <person name="Putnam N.H."/>
            <person name="Zhou S."/>
            <person name="Allen A.E."/>
            <person name="Apt K.E."/>
            <person name="Bechner M."/>
            <person name="Brzezinski M.A."/>
            <person name="Chaal B.K."/>
            <person name="Chiovitti A."/>
            <person name="Davis A.K."/>
            <person name="Demarest M.S."/>
            <person name="Detter J.C."/>
            <person name="Glavina T."/>
            <person name="Goodstein D."/>
            <person name="Hadi M.Z."/>
            <person name="Hellsten U."/>
            <person name="Hildebrand M."/>
            <person name="Jenkins B.D."/>
            <person name="Jurka J."/>
            <person name="Kapitonov V.V."/>
            <person name="Kroger N."/>
            <person name="Lau W.W."/>
            <person name="Lane T.W."/>
            <person name="Larimer F.W."/>
            <person name="Lippmeier J.C."/>
            <person name="Lucas S."/>
            <person name="Medina M."/>
            <person name="Montsant A."/>
            <person name="Obornik M."/>
            <person name="Parker M.S."/>
            <person name="Palenik B."/>
            <person name="Pazour G.J."/>
            <person name="Richardson P.M."/>
            <person name="Rynearson T.A."/>
            <person name="Saito M.A."/>
            <person name="Schwartz D.C."/>
            <person name="Thamatrakoln K."/>
            <person name="Valentin K."/>
            <person name="Vardi A."/>
            <person name="Wilkerson F.P."/>
            <person name="Rokhsar D.S."/>
        </authorList>
    </citation>
    <scope>NUCLEOTIDE SEQUENCE [LARGE SCALE GENOMIC DNA]</scope>
    <source>
        <strain evidence="2 3">CCMP1335</strain>
    </source>
</reference>
<dbReference type="eggNOG" id="ENOG502S8XU">
    <property type="taxonomic scope" value="Eukaryota"/>
</dbReference>
<evidence type="ECO:0000313" key="2">
    <source>
        <dbReference type="EMBL" id="EED94790.1"/>
    </source>
</evidence>
<proteinExistence type="predicted"/>
<feature type="domain" description="Helicase-associated" evidence="1">
    <location>
        <begin position="138"/>
        <end position="191"/>
    </location>
</feature>
<feature type="non-terminal residue" evidence="2">
    <location>
        <position position="192"/>
    </location>
</feature>
<dbReference type="PANTHER" id="PTHR33418">
    <property type="entry name" value="HELICASE-ASSOCIATED"/>
    <property type="match status" value="1"/>
</dbReference>
<dbReference type="InterPro" id="IPR005114">
    <property type="entry name" value="Helicase_assoc"/>
</dbReference>
<keyword evidence="3" id="KW-1185">Reference proteome</keyword>
<organism evidence="2 3">
    <name type="scientific">Thalassiosira pseudonana</name>
    <name type="common">Marine diatom</name>
    <name type="synonym">Cyclotella nana</name>
    <dbReference type="NCBI Taxonomy" id="35128"/>
    <lineage>
        <taxon>Eukaryota</taxon>
        <taxon>Sar</taxon>
        <taxon>Stramenopiles</taxon>
        <taxon>Ochrophyta</taxon>
        <taxon>Bacillariophyta</taxon>
        <taxon>Coscinodiscophyceae</taxon>
        <taxon>Thalassiosirophycidae</taxon>
        <taxon>Thalassiosirales</taxon>
        <taxon>Thalassiosiraceae</taxon>
        <taxon>Thalassiosira</taxon>
    </lineage>
</organism>
<dbReference type="InParanoid" id="B8BUN4"/>
<reference evidence="2 3" key="2">
    <citation type="journal article" date="2008" name="Nature">
        <title>The Phaeodactylum genome reveals the evolutionary history of diatom genomes.</title>
        <authorList>
            <person name="Bowler C."/>
            <person name="Allen A.E."/>
            <person name="Badger J.H."/>
            <person name="Grimwood J."/>
            <person name="Jabbari K."/>
            <person name="Kuo A."/>
            <person name="Maheswari U."/>
            <person name="Martens C."/>
            <person name="Maumus F."/>
            <person name="Otillar R.P."/>
            <person name="Rayko E."/>
            <person name="Salamov A."/>
            <person name="Vandepoele K."/>
            <person name="Beszteri B."/>
            <person name="Gruber A."/>
            <person name="Heijde M."/>
            <person name="Katinka M."/>
            <person name="Mock T."/>
            <person name="Valentin K."/>
            <person name="Verret F."/>
            <person name="Berges J.A."/>
            <person name="Brownlee C."/>
            <person name="Cadoret J.P."/>
            <person name="Chiovitti A."/>
            <person name="Choi C.J."/>
            <person name="Coesel S."/>
            <person name="De Martino A."/>
            <person name="Detter J.C."/>
            <person name="Durkin C."/>
            <person name="Falciatore A."/>
            <person name="Fournet J."/>
            <person name="Haruta M."/>
            <person name="Huysman M.J."/>
            <person name="Jenkins B.D."/>
            <person name="Jiroutova K."/>
            <person name="Jorgensen R.E."/>
            <person name="Joubert Y."/>
            <person name="Kaplan A."/>
            <person name="Kroger N."/>
            <person name="Kroth P.G."/>
            <person name="La Roche J."/>
            <person name="Lindquist E."/>
            <person name="Lommer M."/>
            <person name="Martin-Jezequel V."/>
            <person name="Lopez P.J."/>
            <person name="Lucas S."/>
            <person name="Mangogna M."/>
            <person name="McGinnis K."/>
            <person name="Medlin L.K."/>
            <person name="Montsant A."/>
            <person name="Oudot-Le Secq M.P."/>
            <person name="Napoli C."/>
            <person name="Obornik M."/>
            <person name="Parker M.S."/>
            <person name="Petit J.L."/>
            <person name="Porcel B.M."/>
            <person name="Poulsen N."/>
            <person name="Robison M."/>
            <person name="Rychlewski L."/>
            <person name="Rynearson T.A."/>
            <person name="Schmutz J."/>
            <person name="Shapiro H."/>
            <person name="Siaut M."/>
            <person name="Stanley M."/>
            <person name="Sussman M.R."/>
            <person name="Taylor A.R."/>
            <person name="Vardi A."/>
            <person name="von Dassow P."/>
            <person name="Vyverman W."/>
            <person name="Willis A."/>
            <person name="Wyrwicz L.S."/>
            <person name="Rokhsar D.S."/>
            <person name="Weissenbach J."/>
            <person name="Armbrust E.V."/>
            <person name="Green B.R."/>
            <person name="Van de Peer Y."/>
            <person name="Grigoriev I.V."/>
        </authorList>
    </citation>
    <scope>NUCLEOTIDE SEQUENCE [LARGE SCALE GENOMIC DNA]</scope>
    <source>
        <strain evidence="2 3">CCMP1335</strain>
    </source>
</reference>
<dbReference type="HOGENOM" id="CLU_120782_0_0_1"/>
<feature type="domain" description="Helicase-associated" evidence="1">
    <location>
        <begin position="1"/>
        <end position="65"/>
    </location>
</feature>
<evidence type="ECO:0000313" key="3">
    <source>
        <dbReference type="Proteomes" id="UP000001449"/>
    </source>
</evidence>
<dbReference type="STRING" id="35128.B8BUN4"/>
<gene>
    <name evidence="2" type="ORF">THAPSDRAFT_32486</name>
</gene>
<sequence>WEESYELLCKYREVNGHCNVLQSEKPLGPWVNRQRIEHARYINPDSDKPTAMNCQRKKLLDGIGFVWDGMEHTWNTRYMELCEFRKVNGHCVVPRSYGRLGAWVEKQRIEYKKYKAAYEDRIVALEKLGFVWDVHQWQWNQTYHELLEYRRIHNDTNVPMSRGALGLWVFNQRAHYNNFRKGKQSHMTEDRL</sequence>
<protein>
    <recommendedName>
        <fullName evidence="1">Helicase-associated domain-containing protein</fullName>
    </recommendedName>
</protein>
<dbReference type="OMA" id="VRMESTH"/>
<feature type="domain" description="Helicase-associated" evidence="1">
    <location>
        <begin position="71"/>
        <end position="130"/>
    </location>
</feature>
<feature type="non-terminal residue" evidence="2">
    <location>
        <position position="1"/>
    </location>
</feature>
<dbReference type="GeneID" id="7450396"/>
<dbReference type="RefSeq" id="XP_002287347.1">
    <property type="nucleotide sequence ID" value="XM_002287311.1"/>
</dbReference>
<dbReference type="EMBL" id="CM000639">
    <property type="protein sequence ID" value="EED94790.1"/>
    <property type="molecule type" value="Genomic_DNA"/>
</dbReference>
<dbReference type="Proteomes" id="UP000001449">
    <property type="component" value="Chromosome 2"/>
</dbReference>
<dbReference type="AlphaFoldDB" id="B8BUN4"/>
<accession>B8BUN4</accession>
<dbReference type="KEGG" id="tps:THAPSDRAFT_32486"/>
<dbReference type="PaxDb" id="35128-Thaps32486"/>
<dbReference type="Gene3D" id="6.10.140.530">
    <property type="match status" value="3"/>
</dbReference>
<dbReference type="PANTHER" id="PTHR33418:SF1">
    <property type="entry name" value="HELICASE-ASSOCIATED DOMAIN-CONTAINING PROTEIN"/>
    <property type="match status" value="1"/>
</dbReference>
<name>B8BUN4_THAPS</name>
<dbReference type="Pfam" id="PF03457">
    <property type="entry name" value="HA"/>
    <property type="match status" value="3"/>
</dbReference>
<evidence type="ECO:0000259" key="1">
    <source>
        <dbReference type="Pfam" id="PF03457"/>
    </source>
</evidence>